<dbReference type="InterPro" id="IPR005135">
    <property type="entry name" value="Endo/exonuclease/phosphatase"/>
</dbReference>
<dbReference type="PANTHER" id="PTHR11371">
    <property type="entry name" value="DEOXYRIBONUCLEASE"/>
    <property type="match status" value="1"/>
</dbReference>
<keyword evidence="3" id="KW-1185">Reference proteome</keyword>
<dbReference type="AlphaFoldDB" id="A1K8S1"/>
<accession>A1K8S1</accession>
<dbReference type="PANTHER" id="PTHR11371:SF31">
    <property type="entry name" value="EXTRACELLULAR NUCLEASE"/>
    <property type="match status" value="1"/>
</dbReference>
<dbReference type="CDD" id="cd10283">
    <property type="entry name" value="MnuA_DNase1-like"/>
    <property type="match status" value="1"/>
</dbReference>
<keyword evidence="2" id="KW-0378">Hydrolase</keyword>
<dbReference type="KEGG" id="azo:azo2609"/>
<reference evidence="2 3" key="1">
    <citation type="journal article" date="2006" name="Nat. Biotechnol.">
        <title>Complete genome of the mutualistic, N2-fixing grass endophyte Azoarcus sp. strain BH72.</title>
        <authorList>
            <person name="Krause A."/>
            <person name="Ramakumar A."/>
            <person name="Bartels D."/>
            <person name="Battistoni F."/>
            <person name="Bekel T."/>
            <person name="Boch J."/>
            <person name="Boehm M."/>
            <person name="Friedrich F."/>
            <person name="Hurek T."/>
            <person name="Krause L."/>
            <person name="Linke B."/>
            <person name="McHardy A.C."/>
            <person name="Sarkar A."/>
            <person name="Schneiker S."/>
            <person name="Syed A.A."/>
            <person name="Thauer R."/>
            <person name="Vorhoelter F.-J."/>
            <person name="Weidner S."/>
            <person name="Puehler A."/>
            <person name="Reinhold-Hurek B."/>
            <person name="Kaiser O."/>
            <person name="Goesmann A."/>
        </authorList>
    </citation>
    <scope>NUCLEOTIDE SEQUENCE [LARGE SCALE GENOMIC DNA]</scope>
    <source>
        <strain evidence="2 3">BH72</strain>
    </source>
</reference>
<dbReference type="HOGENOM" id="CLU_048413_0_0_4"/>
<dbReference type="SUPFAM" id="SSF56219">
    <property type="entry name" value="DNase I-like"/>
    <property type="match status" value="1"/>
</dbReference>
<dbReference type="eggNOG" id="COG3568">
    <property type="taxonomic scope" value="Bacteria"/>
</dbReference>
<dbReference type="STRING" id="62928.azo2609"/>
<sequence length="323" mass="36173">MQHGTLAPALARGLLKLKDRIDAAGIPSSCLDQTINIATWNIREFGKKPRSEAAIHYVAEILGQFDLISVVELRENLGDLKRVLDILGPEWRAVYSGVVPDDGGNGERIGFIFDRRAVGFQGMAAVAVPPRVKVGGEYLIQDRFWWRLPYMASFCAGSFEFILIAAHIRWGNGDTDRLAEIELLAQWIDVFRQSEQATTRDLIVVGDFNIPSRRSALFKAITRYGLHVPKALLADTFGSNLARNKRYDQILQYPSEAYPDSFADKGGVLDFHVSDALVGELFPPELFPTMTMDKYTYQLSDHLPLWIQVRTDDARAKLEAMAG</sequence>
<dbReference type="GO" id="GO:0004519">
    <property type="term" value="F:endonuclease activity"/>
    <property type="evidence" value="ECO:0007669"/>
    <property type="project" value="UniProtKB-KW"/>
</dbReference>
<keyword evidence="2" id="KW-0540">Nuclease</keyword>
<dbReference type="RefSeq" id="WP_011766336.1">
    <property type="nucleotide sequence ID" value="NC_008702.1"/>
</dbReference>
<dbReference type="Pfam" id="PF03372">
    <property type="entry name" value="Exo_endo_phos"/>
    <property type="match status" value="1"/>
</dbReference>
<proteinExistence type="predicted"/>
<organism evidence="2 3">
    <name type="scientific">Azoarcus sp. (strain BH72)</name>
    <dbReference type="NCBI Taxonomy" id="418699"/>
    <lineage>
        <taxon>Bacteria</taxon>
        <taxon>Pseudomonadati</taxon>
        <taxon>Pseudomonadota</taxon>
        <taxon>Betaproteobacteria</taxon>
        <taxon>Rhodocyclales</taxon>
        <taxon>Zoogloeaceae</taxon>
        <taxon>Azoarcus</taxon>
    </lineage>
</organism>
<dbReference type="Gene3D" id="3.60.10.10">
    <property type="entry name" value="Endonuclease/exonuclease/phosphatase"/>
    <property type="match status" value="1"/>
</dbReference>
<evidence type="ECO:0000313" key="2">
    <source>
        <dbReference type="EMBL" id="CAL95226.1"/>
    </source>
</evidence>
<dbReference type="EMBL" id="AM406670">
    <property type="protein sequence ID" value="CAL95226.1"/>
    <property type="molecule type" value="Genomic_DNA"/>
</dbReference>
<keyword evidence="2" id="KW-0255">Endonuclease</keyword>
<feature type="domain" description="Endonuclease/exonuclease/phosphatase" evidence="1">
    <location>
        <begin position="38"/>
        <end position="260"/>
    </location>
</feature>
<dbReference type="Proteomes" id="UP000002588">
    <property type="component" value="Chromosome"/>
</dbReference>
<name>A1K8S1_AZOSB</name>
<gene>
    <name evidence="2" type="ordered locus">azo2609</name>
</gene>
<evidence type="ECO:0000313" key="3">
    <source>
        <dbReference type="Proteomes" id="UP000002588"/>
    </source>
</evidence>
<dbReference type="InterPro" id="IPR036691">
    <property type="entry name" value="Endo/exonu/phosph_ase_sf"/>
</dbReference>
<protein>
    <submittedName>
        <fullName evidence="2">Conserved hypothetical endonuclease/exonuclease/phosphatase family protein</fullName>
    </submittedName>
</protein>
<evidence type="ECO:0000259" key="1">
    <source>
        <dbReference type="Pfam" id="PF03372"/>
    </source>
</evidence>